<keyword evidence="4" id="KW-0808">Transferase</keyword>
<dbReference type="SUPFAM" id="SSF55874">
    <property type="entry name" value="ATPase domain of HSP90 chaperone/DNA topoisomerase II/histidine kinase"/>
    <property type="match status" value="1"/>
</dbReference>
<dbReference type="CDD" id="cd00082">
    <property type="entry name" value="HisKA"/>
    <property type="match status" value="1"/>
</dbReference>
<keyword evidence="5" id="KW-0418">Kinase</keyword>
<dbReference type="InterPro" id="IPR001610">
    <property type="entry name" value="PAC"/>
</dbReference>
<dbReference type="InterPro" id="IPR035965">
    <property type="entry name" value="PAS-like_dom_sf"/>
</dbReference>
<sequence length="658" mass="75198">MRFFEPDVQDALALLRSVPGCFLILFPDSPKFTIAGATDAYLQATFTRREAIVGKPLFDVFTDNPNNPQATGVRNLRASLEQVLATRCEHYMVDQRYDVWNEARQTYEVKVWRPYNKPVLDQHDNLRFIYHWVEDVTENALLKESEASATRQAQLSIAELQKSNERFHLLNRATQDAVWDWDLVTNQVWWSEGFKSLFGFKEAEIEPGVESWYNRLHPDERHTIVTSIHSFIDNGGKNWTKEYRFRKADGTYAHVYDRGYALHDQDGKPYRMMGSMIDITEQHRMMNVTLESEARTRMAITSARLGTYEVDMTTQQIMFSERTAEIFGLSPKVQNTYTQFIDAIYPEDAKIRHKAHEQALQTGELFYEVRIVPRAGQLAWVRVNGMITEIGGRRLLIGTVLDITEEKRAAELLEQKIRERTRELTVANEQLQQFTYAASHDLQEPLRKISFFVDRLVSQLDTASETENRRMADRIQHTVNRMRTLINDLLNYSNAAQGTTMAEQVSLSDVVQEVLDDMEAAIIEKKATVQVGALPVICGDQRQLKQLFQNLVSNALKYHREEEAPQVHIRAKQAAESGTFADQPMVEITVSDNGIGFDPEDADRIFGLFQRLHGRAEYEGTGVGLAIVHKVVDNHGGKIWAEGRPGKGASFHLLLPAG</sequence>
<feature type="domain" description="PAS" evidence="8">
    <location>
        <begin position="292"/>
        <end position="363"/>
    </location>
</feature>
<dbReference type="Gene3D" id="3.30.450.20">
    <property type="entry name" value="PAS domain"/>
    <property type="match status" value="3"/>
</dbReference>
<keyword evidence="11" id="KW-1185">Reference proteome</keyword>
<dbReference type="EC" id="2.7.13.3" evidence="2"/>
<dbReference type="PANTHER" id="PTHR43304:SF1">
    <property type="entry name" value="PAC DOMAIN-CONTAINING PROTEIN"/>
    <property type="match status" value="1"/>
</dbReference>
<dbReference type="InterPro" id="IPR003594">
    <property type="entry name" value="HATPase_dom"/>
</dbReference>
<dbReference type="SUPFAM" id="SSF55785">
    <property type="entry name" value="PYP-like sensor domain (PAS domain)"/>
    <property type="match status" value="2"/>
</dbReference>
<dbReference type="OrthoDB" id="9766459at2"/>
<dbReference type="SMART" id="SM00086">
    <property type="entry name" value="PAC"/>
    <property type="match status" value="2"/>
</dbReference>
<evidence type="ECO:0000259" key="9">
    <source>
        <dbReference type="PROSITE" id="PS50113"/>
    </source>
</evidence>
<dbReference type="Pfam" id="PF02518">
    <property type="entry name" value="HATPase_c"/>
    <property type="match status" value="1"/>
</dbReference>
<dbReference type="InterPro" id="IPR005467">
    <property type="entry name" value="His_kinase_dom"/>
</dbReference>
<evidence type="ECO:0000313" key="10">
    <source>
        <dbReference type="EMBL" id="SHF57545.1"/>
    </source>
</evidence>
<dbReference type="Gene3D" id="3.30.565.10">
    <property type="entry name" value="Histidine kinase-like ATPase, C-terminal domain"/>
    <property type="match status" value="1"/>
</dbReference>
<name>A0A1M5CS20_9BACT</name>
<dbReference type="InterPro" id="IPR013655">
    <property type="entry name" value="PAS_fold_3"/>
</dbReference>
<organism evidence="10 11">
    <name type="scientific">Cnuella takakiae</name>
    <dbReference type="NCBI Taxonomy" id="1302690"/>
    <lineage>
        <taxon>Bacteria</taxon>
        <taxon>Pseudomonadati</taxon>
        <taxon>Bacteroidota</taxon>
        <taxon>Chitinophagia</taxon>
        <taxon>Chitinophagales</taxon>
        <taxon>Chitinophagaceae</taxon>
        <taxon>Cnuella</taxon>
    </lineage>
</organism>
<dbReference type="EMBL" id="FQUO01000009">
    <property type="protein sequence ID" value="SHF57545.1"/>
    <property type="molecule type" value="Genomic_DNA"/>
</dbReference>
<evidence type="ECO:0000256" key="3">
    <source>
        <dbReference type="ARBA" id="ARBA00022553"/>
    </source>
</evidence>
<dbReference type="Gene3D" id="1.10.287.130">
    <property type="match status" value="1"/>
</dbReference>
<evidence type="ECO:0000256" key="5">
    <source>
        <dbReference type="ARBA" id="ARBA00022777"/>
    </source>
</evidence>
<evidence type="ECO:0000256" key="4">
    <source>
        <dbReference type="ARBA" id="ARBA00022679"/>
    </source>
</evidence>
<dbReference type="SMART" id="SM00387">
    <property type="entry name" value="HATPase_c"/>
    <property type="match status" value="1"/>
</dbReference>
<dbReference type="InterPro" id="IPR000700">
    <property type="entry name" value="PAS-assoc_C"/>
</dbReference>
<evidence type="ECO:0000256" key="1">
    <source>
        <dbReference type="ARBA" id="ARBA00000085"/>
    </source>
</evidence>
<dbReference type="AlphaFoldDB" id="A0A1M5CS20"/>
<dbReference type="PROSITE" id="PS50112">
    <property type="entry name" value="PAS"/>
    <property type="match status" value="2"/>
</dbReference>
<evidence type="ECO:0000313" key="11">
    <source>
        <dbReference type="Proteomes" id="UP000184368"/>
    </source>
</evidence>
<feature type="domain" description="PAS" evidence="8">
    <location>
        <begin position="163"/>
        <end position="235"/>
    </location>
</feature>
<dbReference type="InterPro" id="IPR003661">
    <property type="entry name" value="HisK_dim/P_dom"/>
</dbReference>
<protein>
    <recommendedName>
        <fullName evidence="2">histidine kinase</fullName>
        <ecNumber evidence="2">2.7.13.3</ecNumber>
    </recommendedName>
</protein>
<feature type="coiled-coil region" evidence="6">
    <location>
        <begin position="403"/>
        <end position="430"/>
    </location>
</feature>
<dbReference type="STRING" id="1302690.BUE76_08460"/>
<dbReference type="InterPro" id="IPR036890">
    <property type="entry name" value="HATPase_C_sf"/>
</dbReference>
<evidence type="ECO:0000259" key="7">
    <source>
        <dbReference type="PROSITE" id="PS50109"/>
    </source>
</evidence>
<feature type="domain" description="PAC" evidence="9">
    <location>
        <begin position="365"/>
        <end position="415"/>
    </location>
</feature>
<evidence type="ECO:0000259" key="8">
    <source>
        <dbReference type="PROSITE" id="PS50112"/>
    </source>
</evidence>
<keyword evidence="3" id="KW-0597">Phosphoprotein</keyword>
<reference evidence="10 11" key="1">
    <citation type="submission" date="2016-11" db="EMBL/GenBank/DDBJ databases">
        <authorList>
            <person name="Jaros S."/>
            <person name="Januszkiewicz K."/>
            <person name="Wedrychowicz H."/>
        </authorList>
    </citation>
    <scope>NUCLEOTIDE SEQUENCE [LARGE SCALE GENOMIC DNA]</scope>
    <source>
        <strain evidence="10 11">DSM 26897</strain>
    </source>
</reference>
<dbReference type="SMART" id="SM00091">
    <property type="entry name" value="PAS"/>
    <property type="match status" value="3"/>
</dbReference>
<dbReference type="Proteomes" id="UP000184368">
    <property type="component" value="Unassembled WGS sequence"/>
</dbReference>
<dbReference type="NCBIfam" id="TIGR00229">
    <property type="entry name" value="sensory_box"/>
    <property type="match status" value="2"/>
</dbReference>
<evidence type="ECO:0000256" key="2">
    <source>
        <dbReference type="ARBA" id="ARBA00012438"/>
    </source>
</evidence>
<proteinExistence type="predicted"/>
<dbReference type="PANTHER" id="PTHR43304">
    <property type="entry name" value="PHYTOCHROME-LIKE PROTEIN CPH1"/>
    <property type="match status" value="1"/>
</dbReference>
<dbReference type="PROSITE" id="PS50109">
    <property type="entry name" value="HIS_KIN"/>
    <property type="match status" value="1"/>
</dbReference>
<dbReference type="SMART" id="SM00388">
    <property type="entry name" value="HisKA"/>
    <property type="match status" value="1"/>
</dbReference>
<dbReference type="RefSeq" id="WP_073043963.1">
    <property type="nucleotide sequence ID" value="NZ_FQUO01000009.1"/>
</dbReference>
<dbReference type="GO" id="GO:0000155">
    <property type="term" value="F:phosphorelay sensor kinase activity"/>
    <property type="evidence" value="ECO:0007669"/>
    <property type="project" value="InterPro"/>
</dbReference>
<feature type="domain" description="Histidine kinase" evidence="7">
    <location>
        <begin position="437"/>
        <end position="658"/>
    </location>
</feature>
<dbReference type="InterPro" id="IPR000014">
    <property type="entry name" value="PAS"/>
</dbReference>
<dbReference type="SUPFAM" id="SSF47384">
    <property type="entry name" value="Homodimeric domain of signal transducing histidine kinase"/>
    <property type="match status" value="1"/>
</dbReference>
<dbReference type="InterPro" id="IPR036097">
    <property type="entry name" value="HisK_dim/P_sf"/>
</dbReference>
<dbReference type="InterPro" id="IPR004358">
    <property type="entry name" value="Sig_transdc_His_kin-like_C"/>
</dbReference>
<accession>A0A1M5CS20</accession>
<gene>
    <name evidence="10" type="ORF">SAMN05444008_109192</name>
</gene>
<dbReference type="PROSITE" id="PS50113">
    <property type="entry name" value="PAC"/>
    <property type="match status" value="2"/>
</dbReference>
<evidence type="ECO:0000256" key="6">
    <source>
        <dbReference type="SAM" id="Coils"/>
    </source>
</evidence>
<dbReference type="FunFam" id="3.30.565.10:FF:000006">
    <property type="entry name" value="Sensor histidine kinase WalK"/>
    <property type="match status" value="1"/>
</dbReference>
<dbReference type="Pfam" id="PF08447">
    <property type="entry name" value="PAS_3"/>
    <property type="match status" value="2"/>
</dbReference>
<keyword evidence="6" id="KW-0175">Coiled coil</keyword>
<dbReference type="InterPro" id="IPR052162">
    <property type="entry name" value="Sensor_kinase/Photoreceptor"/>
</dbReference>
<dbReference type="CDD" id="cd00130">
    <property type="entry name" value="PAS"/>
    <property type="match status" value="2"/>
</dbReference>
<dbReference type="Pfam" id="PF00512">
    <property type="entry name" value="HisKA"/>
    <property type="match status" value="1"/>
</dbReference>
<dbReference type="PRINTS" id="PR00344">
    <property type="entry name" value="BCTRLSENSOR"/>
</dbReference>
<comment type="catalytic activity">
    <reaction evidence="1">
        <text>ATP + protein L-histidine = ADP + protein N-phospho-L-histidine.</text>
        <dbReference type="EC" id="2.7.13.3"/>
    </reaction>
</comment>
<feature type="domain" description="PAC" evidence="9">
    <location>
        <begin position="239"/>
        <end position="291"/>
    </location>
</feature>